<organism evidence="1 2">
    <name type="scientific">Kalanchoe fedtschenkoi</name>
    <name type="common">Lavender scallops</name>
    <name type="synonym">South American air plant</name>
    <dbReference type="NCBI Taxonomy" id="63787"/>
    <lineage>
        <taxon>Eukaryota</taxon>
        <taxon>Viridiplantae</taxon>
        <taxon>Streptophyta</taxon>
        <taxon>Embryophyta</taxon>
        <taxon>Tracheophyta</taxon>
        <taxon>Spermatophyta</taxon>
        <taxon>Magnoliopsida</taxon>
        <taxon>eudicotyledons</taxon>
        <taxon>Gunneridae</taxon>
        <taxon>Pentapetalae</taxon>
        <taxon>Saxifragales</taxon>
        <taxon>Crassulaceae</taxon>
        <taxon>Kalanchoe</taxon>
    </lineage>
</organism>
<protein>
    <submittedName>
        <fullName evidence="1">Uncharacterized protein</fullName>
    </submittedName>
</protein>
<reference evidence="1" key="1">
    <citation type="submission" date="2021-01" db="UniProtKB">
        <authorList>
            <consortium name="EnsemblPlants"/>
        </authorList>
    </citation>
    <scope>IDENTIFICATION</scope>
</reference>
<name>A0A7N0R9X6_KALFE</name>
<dbReference type="EnsemblPlants" id="Kaladp0003s0124.1.v1.1">
    <property type="protein sequence ID" value="Kaladp0003s0124.1.v1.1.CDS.1"/>
    <property type="gene ID" value="Kaladp0003s0124.v1.1"/>
</dbReference>
<accession>A0A7N0R9X6</accession>
<dbReference type="PANTHER" id="PTHR33526:SF4">
    <property type="entry name" value="OS07G0123800 PROTEIN"/>
    <property type="match status" value="1"/>
</dbReference>
<dbReference type="Gramene" id="Kaladp0003s0124.1.v1.1">
    <property type="protein sequence ID" value="Kaladp0003s0124.1.v1.1.CDS.1"/>
    <property type="gene ID" value="Kaladp0003s0124.v1.1"/>
</dbReference>
<dbReference type="InterPro" id="IPR016972">
    <property type="entry name" value="UCP031279"/>
</dbReference>
<dbReference type="Proteomes" id="UP000594263">
    <property type="component" value="Unplaced"/>
</dbReference>
<dbReference type="PIRSF" id="PIRSF031279">
    <property type="entry name" value="UCP031279"/>
    <property type="match status" value="1"/>
</dbReference>
<sequence>MRRVAGNGSSGGRSKLARLIKLPIRALCRARDYYVRRMVDCGQVSRFPGAHGVGPGLPRSFSVAGSTAPEDHRSEDFRELVRAASVRTLAGGVARAGRLARSASVGVGMGRIDEEKGFEDGDEDETRRLRFDVGENGGGGRKQSVVFWRSKSYAVTTKSIAF</sequence>
<dbReference type="AlphaFoldDB" id="A0A7N0R9X6"/>
<evidence type="ECO:0000313" key="1">
    <source>
        <dbReference type="EnsemblPlants" id="Kaladp0003s0124.1.v1.1.CDS.1"/>
    </source>
</evidence>
<dbReference type="OMA" id="DMFLHEK"/>
<dbReference type="PANTHER" id="PTHR33526">
    <property type="entry name" value="OS07G0123800 PROTEIN"/>
    <property type="match status" value="1"/>
</dbReference>
<evidence type="ECO:0000313" key="2">
    <source>
        <dbReference type="Proteomes" id="UP000594263"/>
    </source>
</evidence>
<keyword evidence="2" id="KW-1185">Reference proteome</keyword>
<proteinExistence type="predicted"/>